<feature type="domain" description="HTH cro/C1-type" evidence="3">
    <location>
        <begin position="7"/>
        <end position="61"/>
    </location>
</feature>
<dbReference type="AlphaFoldDB" id="A0A6V8MGK6"/>
<accession>A0A6V8MGK6</accession>
<dbReference type="PANTHER" id="PTHR46558">
    <property type="entry name" value="TRACRIPTIONAL REGULATORY PROTEIN-RELATED-RELATED"/>
    <property type="match status" value="1"/>
</dbReference>
<dbReference type="SMART" id="SM00530">
    <property type="entry name" value="HTH_XRE"/>
    <property type="match status" value="1"/>
</dbReference>
<dbReference type="Gene3D" id="1.10.10.2910">
    <property type="match status" value="1"/>
</dbReference>
<dbReference type="Pfam" id="PF06114">
    <property type="entry name" value="Peptidase_M78"/>
    <property type="match status" value="1"/>
</dbReference>
<sequence>MSVGKRIAAKRKEKKLTQASLAEAVGVSTPFISQIEGDNRKPSYGLVLKIAHILDAPVDSLLVESAGELDDPSDRLFYSMARALEPEKKKRVIDYIALITGCKIFKEFPFFSTPTEYAQFIIHHYKVKTLPVDVRQIAKNLGVELLYTQTGDSEGILHKTVENPIILLDSEATYPERETFTIAILLGHLIIPWHLKSTFYRRKHIKSLDHESRIDIEARQFAGELMLPGQSIKKDLKGFTASIDLFHKLASERYCCSMTAVAHKYIEYFGSKTVYITSSKNAITRAYTAGFPYKLVTTVKEGSIAFSLTANPPTEKETRKGVVNGAVWLEDAPPGLAVVEESMIDPKFNVTVTLLHIASKALCHTE</sequence>
<dbReference type="InterPro" id="IPR001387">
    <property type="entry name" value="Cro/C1-type_HTH"/>
</dbReference>
<dbReference type="PROSITE" id="PS50943">
    <property type="entry name" value="HTH_CROC1"/>
    <property type="match status" value="1"/>
</dbReference>
<evidence type="ECO:0000313" key="4">
    <source>
        <dbReference type="EMBL" id="GFO59095.1"/>
    </source>
</evidence>
<dbReference type="SUPFAM" id="SSF47413">
    <property type="entry name" value="lambda repressor-like DNA-binding domains"/>
    <property type="match status" value="1"/>
</dbReference>
<evidence type="ECO:0000256" key="2">
    <source>
        <dbReference type="ARBA" id="ARBA00023125"/>
    </source>
</evidence>
<dbReference type="Gene3D" id="1.10.260.40">
    <property type="entry name" value="lambda repressor-like DNA-binding domains"/>
    <property type="match status" value="1"/>
</dbReference>
<evidence type="ECO:0000313" key="5">
    <source>
        <dbReference type="Proteomes" id="UP000556026"/>
    </source>
</evidence>
<keyword evidence="2" id="KW-0238">DNA-binding</keyword>
<dbReference type="CDD" id="cd00093">
    <property type="entry name" value="HTH_XRE"/>
    <property type="match status" value="1"/>
</dbReference>
<dbReference type="InterPro" id="IPR010359">
    <property type="entry name" value="IrrE_HExxH"/>
</dbReference>
<reference evidence="5" key="1">
    <citation type="submission" date="2020-06" db="EMBL/GenBank/DDBJ databases">
        <title>Draft genomic sequence of Geomonas sp. Red330.</title>
        <authorList>
            <person name="Itoh H."/>
            <person name="Zhenxing X."/>
            <person name="Ushijima N."/>
            <person name="Masuda Y."/>
            <person name="Shiratori Y."/>
            <person name="Senoo K."/>
        </authorList>
    </citation>
    <scope>NUCLEOTIDE SEQUENCE [LARGE SCALE GENOMIC DNA]</scope>
    <source>
        <strain evidence="5">Red330</strain>
    </source>
</reference>
<comment type="caution">
    <text evidence="4">The sequence shown here is derived from an EMBL/GenBank/DDBJ whole genome shotgun (WGS) entry which is preliminary data.</text>
</comment>
<dbReference type="Proteomes" id="UP000556026">
    <property type="component" value="Unassembled WGS sequence"/>
</dbReference>
<dbReference type="InterPro" id="IPR010982">
    <property type="entry name" value="Lambda_DNA-bd_dom_sf"/>
</dbReference>
<evidence type="ECO:0000256" key="1">
    <source>
        <dbReference type="ARBA" id="ARBA00007227"/>
    </source>
</evidence>
<comment type="similarity">
    <text evidence="1">Belongs to the short-chain fatty acyl-CoA assimilation regulator (ScfR) family.</text>
</comment>
<dbReference type="EMBL" id="BLXX01000003">
    <property type="protein sequence ID" value="GFO59095.1"/>
    <property type="molecule type" value="Genomic_DNA"/>
</dbReference>
<dbReference type="GO" id="GO:0003677">
    <property type="term" value="F:DNA binding"/>
    <property type="evidence" value="ECO:0007669"/>
    <property type="project" value="UniProtKB-KW"/>
</dbReference>
<organism evidence="4 5">
    <name type="scientific">Geomonas silvestris</name>
    <dbReference type="NCBI Taxonomy" id="2740184"/>
    <lineage>
        <taxon>Bacteria</taxon>
        <taxon>Pseudomonadati</taxon>
        <taxon>Thermodesulfobacteriota</taxon>
        <taxon>Desulfuromonadia</taxon>
        <taxon>Geobacterales</taxon>
        <taxon>Geobacteraceae</taxon>
        <taxon>Geomonas</taxon>
    </lineage>
</organism>
<dbReference type="Pfam" id="PF01381">
    <property type="entry name" value="HTH_3"/>
    <property type="match status" value="1"/>
</dbReference>
<dbReference type="RefSeq" id="WP_183353937.1">
    <property type="nucleotide sequence ID" value="NZ_BLXX01000003.1"/>
</dbReference>
<dbReference type="PANTHER" id="PTHR46558:SF4">
    <property type="entry name" value="DNA-BIDING PHAGE PROTEIN"/>
    <property type="match status" value="1"/>
</dbReference>
<evidence type="ECO:0000259" key="3">
    <source>
        <dbReference type="PROSITE" id="PS50943"/>
    </source>
</evidence>
<gene>
    <name evidence="4" type="ORF">GMST_14200</name>
</gene>
<protein>
    <recommendedName>
        <fullName evidence="3">HTH cro/C1-type domain-containing protein</fullName>
    </recommendedName>
</protein>
<name>A0A6V8MGK6_9BACT</name>
<keyword evidence="5" id="KW-1185">Reference proteome</keyword>
<proteinExistence type="inferred from homology"/>